<comment type="caution">
    <text evidence="2">The sequence shown here is derived from an EMBL/GenBank/DDBJ whole genome shotgun (WGS) entry which is preliminary data.</text>
</comment>
<gene>
    <name evidence="2" type="ORF">NKR23_g12254</name>
</gene>
<name>A0AA38VIT1_9PEZI</name>
<organism evidence="2 3">
    <name type="scientific">Pleurostoma richardsiae</name>
    <dbReference type="NCBI Taxonomy" id="41990"/>
    <lineage>
        <taxon>Eukaryota</taxon>
        <taxon>Fungi</taxon>
        <taxon>Dikarya</taxon>
        <taxon>Ascomycota</taxon>
        <taxon>Pezizomycotina</taxon>
        <taxon>Sordariomycetes</taxon>
        <taxon>Sordariomycetidae</taxon>
        <taxon>Calosphaeriales</taxon>
        <taxon>Pleurostomataceae</taxon>
        <taxon>Pleurostoma</taxon>
    </lineage>
</organism>
<reference evidence="2" key="1">
    <citation type="submission" date="2022-07" db="EMBL/GenBank/DDBJ databases">
        <title>Fungi with potential for degradation of polypropylene.</title>
        <authorList>
            <person name="Gostincar C."/>
        </authorList>
    </citation>
    <scope>NUCLEOTIDE SEQUENCE</scope>
    <source>
        <strain evidence="2">EXF-13308</strain>
    </source>
</reference>
<proteinExistence type="predicted"/>
<keyword evidence="3" id="KW-1185">Reference proteome</keyword>
<protein>
    <submittedName>
        <fullName evidence="2">Uncharacterized protein</fullName>
    </submittedName>
</protein>
<evidence type="ECO:0000256" key="1">
    <source>
        <dbReference type="SAM" id="MobiDB-lite"/>
    </source>
</evidence>
<dbReference type="AlphaFoldDB" id="A0AA38VIT1"/>
<feature type="region of interest" description="Disordered" evidence="1">
    <location>
        <begin position="1"/>
        <end position="20"/>
    </location>
</feature>
<evidence type="ECO:0000313" key="2">
    <source>
        <dbReference type="EMBL" id="KAJ9130312.1"/>
    </source>
</evidence>
<evidence type="ECO:0000313" key="3">
    <source>
        <dbReference type="Proteomes" id="UP001174694"/>
    </source>
</evidence>
<dbReference type="Proteomes" id="UP001174694">
    <property type="component" value="Unassembled WGS sequence"/>
</dbReference>
<dbReference type="EMBL" id="JANBVO010000095">
    <property type="protein sequence ID" value="KAJ9130312.1"/>
    <property type="molecule type" value="Genomic_DNA"/>
</dbReference>
<sequence>MNPPGLNVIPYEPGSGRAPAPRQEHWEGVVNLISRGLALDRQNLAAPFLHSLPALRNEEPIETAARLARNILADDSDSRGFKELLLVTFCVVLERCAFNNPEQTGAVLRIIAGNVQERQLGVLKRGARLANDIVFEWAAQSEHPDSMYRLALAT</sequence>
<feature type="non-terminal residue" evidence="2">
    <location>
        <position position="154"/>
    </location>
</feature>
<accession>A0AA38VIT1</accession>